<evidence type="ECO:0000313" key="3">
    <source>
        <dbReference type="Proteomes" id="UP000823749"/>
    </source>
</evidence>
<dbReference type="AlphaFoldDB" id="A0AAV6LJ21"/>
<evidence type="ECO:0000313" key="2">
    <source>
        <dbReference type="EMBL" id="KAG5565123.1"/>
    </source>
</evidence>
<keyword evidence="1" id="KW-0175">Coiled coil</keyword>
<protein>
    <submittedName>
        <fullName evidence="2">Uncharacterized protein</fullName>
    </submittedName>
</protein>
<proteinExistence type="predicted"/>
<organism evidence="2 3">
    <name type="scientific">Rhododendron griersonianum</name>
    <dbReference type="NCBI Taxonomy" id="479676"/>
    <lineage>
        <taxon>Eukaryota</taxon>
        <taxon>Viridiplantae</taxon>
        <taxon>Streptophyta</taxon>
        <taxon>Embryophyta</taxon>
        <taxon>Tracheophyta</taxon>
        <taxon>Spermatophyta</taxon>
        <taxon>Magnoliopsida</taxon>
        <taxon>eudicotyledons</taxon>
        <taxon>Gunneridae</taxon>
        <taxon>Pentapetalae</taxon>
        <taxon>asterids</taxon>
        <taxon>Ericales</taxon>
        <taxon>Ericaceae</taxon>
        <taxon>Ericoideae</taxon>
        <taxon>Rhodoreae</taxon>
        <taxon>Rhododendron</taxon>
    </lineage>
</organism>
<evidence type="ECO:0000256" key="1">
    <source>
        <dbReference type="SAM" id="Coils"/>
    </source>
</evidence>
<dbReference type="Proteomes" id="UP000823749">
    <property type="component" value="Chromosome 1"/>
</dbReference>
<feature type="coiled-coil region" evidence="1">
    <location>
        <begin position="7"/>
        <end position="34"/>
    </location>
</feature>
<sequence>MAKMEALMMLQAENERTKLQLDQQRREKEFMEKDLNSIEDPSDREYFRRNKLEISENRAQTQNTCWAFDQGG</sequence>
<name>A0AAV6LJ21_9ERIC</name>
<dbReference type="EMBL" id="JACTNZ010000001">
    <property type="protein sequence ID" value="KAG5565123.1"/>
    <property type="molecule type" value="Genomic_DNA"/>
</dbReference>
<accession>A0AAV6LJ21</accession>
<gene>
    <name evidence="2" type="ORF">RHGRI_001121</name>
</gene>
<keyword evidence="3" id="KW-1185">Reference proteome</keyword>
<reference evidence="2" key="1">
    <citation type="submission" date="2020-08" db="EMBL/GenBank/DDBJ databases">
        <title>Plant Genome Project.</title>
        <authorList>
            <person name="Zhang R.-G."/>
        </authorList>
    </citation>
    <scope>NUCLEOTIDE SEQUENCE</scope>
    <source>
        <strain evidence="2">WSP0</strain>
        <tissue evidence="2">Leaf</tissue>
    </source>
</reference>
<comment type="caution">
    <text evidence="2">The sequence shown here is derived from an EMBL/GenBank/DDBJ whole genome shotgun (WGS) entry which is preliminary data.</text>
</comment>